<evidence type="ECO:0000256" key="7">
    <source>
        <dbReference type="SAM" id="SignalP"/>
    </source>
</evidence>
<dbReference type="Pfam" id="PF00964">
    <property type="entry name" value="Elicitin"/>
    <property type="match status" value="1"/>
</dbReference>
<reference evidence="9 10" key="1">
    <citation type="submission" date="2019-03" db="EMBL/GenBank/DDBJ databases">
        <authorList>
            <person name="Gaulin E."/>
            <person name="Dumas B."/>
        </authorList>
    </citation>
    <scope>NUCLEOTIDE SEQUENCE [LARGE SCALE GENOMIC DNA]</scope>
    <source>
        <strain evidence="9">CBS 568.67</strain>
    </source>
</reference>
<keyword evidence="3 6" id="KW-0964">Secreted</keyword>
<evidence type="ECO:0000256" key="1">
    <source>
        <dbReference type="ARBA" id="ARBA00004613"/>
    </source>
</evidence>
<organism evidence="9 10">
    <name type="scientific">Aphanomyces stellatus</name>
    <dbReference type="NCBI Taxonomy" id="120398"/>
    <lineage>
        <taxon>Eukaryota</taxon>
        <taxon>Sar</taxon>
        <taxon>Stramenopiles</taxon>
        <taxon>Oomycota</taxon>
        <taxon>Saprolegniomycetes</taxon>
        <taxon>Saprolegniales</taxon>
        <taxon>Verrucalvaceae</taxon>
        <taxon>Aphanomyces</taxon>
    </lineage>
</organism>
<evidence type="ECO:0000313" key="9">
    <source>
        <dbReference type="EMBL" id="VFT94662.1"/>
    </source>
</evidence>
<keyword evidence="7" id="KW-0732">Signal</keyword>
<dbReference type="GO" id="GO:0005576">
    <property type="term" value="C:extracellular region"/>
    <property type="evidence" value="ECO:0007669"/>
    <property type="project" value="UniProtKB-SubCell"/>
</dbReference>
<evidence type="ECO:0000313" key="8">
    <source>
        <dbReference type="EMBL" id="KAF0690710.1"/>
    </source>
</evidence>
<evidence type="ECO:0000256" key="3">
    <source>
        <dbReference type="ARBA" id="ARBA00022525"/>
    </source>
</evidence>
<dbReference type="Gene3D" id="1.10.239.10">
    <property type="entry name" value="Elicitin domain"/>
    <property type="match status" value="1"/>
</dbReference>
<proteinExistence type="inferred from homology"/>
<dbReference type="EMBL" id="VJMH01006343">
    <property type="protein sequence ID" value="KAF0690710.1"/>
    <property type="molecule type" value="Genomic_DNA"/>
</dbReference>
<evidence type="ECO:0000256" key="5">
    <source>
        <dbReference type="ARBA" id="ARBA00023157"/>
    </source>
</evidence>
<dbReference type="SMART" id="SM01187">
    <property type="entry name" value="Elicitin"/>
    <property type="match status" value="1"/>
</dbReference>
<dbReference type="InterPro" id="IPR002200">
    <property type="entry name" value="Elicitin"/>
</dbReference>
<comment type="similarity">
    <text evidence="2 6">Belongs to the elicitin family.</text>
</comment>
<dbReference type="Proteomes" id="UP000332933">
    <property type="component" value="Unassembled WGS sequence"/>
</dbReference>
<evidence type="ECO:0000256" key="4">
    <source>
        <dbReference type="ARBA" id="ARBA00022978"/>
    </source>
</evidence>
<evidence type="ECO:0000256" key="2">
    <source>
        <dbReference type="ARBA" id="ARBA00009544"/>
    </source>
</evidence>
<feature type="chain" id="PRO_5033437521" description="Elicitin" evidence="7">
    <location>
        <begin position="24"/>
        <end position="132"/>
    </location>
</feature>
<reference evidence="8" key="2">
    <citation type="submission" date="2019-06" db="EMBL/GenBank/DDBJ databases">
        <title>Genomics analysis of Aphanomyces spp. identifies a new class of oomycete effector associated with host adaptation.</title>
        <authorList>
            <person name="Gaulin E."/>
        </authorList>
    </citation>
    <scope>NUCLEOTIDE SEQUENCE</scope>
    <source>
        <strain evidence="8">CBS 578.67</strain>
    </source>
</reference>
<dbReference type="AlphaFoldDB" id="A0A485L931"/>
<keyword evidence="5 6" id="KW-1015">Disulfide bond</keyword>
<keyword evidence="4 6" id="KW-0928">Hypersensitive response elicitation</keyword>
<dbReference type="SUPFAM" id="SSF48647">
    <property type="entry name" value="Fungal elicitin"/>
    <property type="match status" value="1"/>
</dbReference>
<keyword evidence="10" id="KW-1185">Reference proteome</keyword>
<evidence type="ECO:0000313" key="10">
    <source>
        <dbReference type="Proteomes" id="UP000332933"/>
    </source>
</evidence>
<gene>
    <name evidence="9" type="primary">Aste57867_17920</name>
    <name evidence="8" type="ORF">As57867_017859</name>
    <name evidence="9" type="ORF">ASTE57867_17920</name>
</gene>
<dbReference type="GO" id="GO:0052040">
    <property type="term" value="P:symbiont-mediated perturbation of host programmed cell death"/>
    <property type="evidence" value="ECO:0007669"/>
    <property type="project" value="UniProtKB-UniRule"/>
</dbReference>
<name>A0A485L931_9STRA</name>
<sequence>MPSLVLAFVVAAAVAATPPACTAATFAPFLGVIQQASTCQATVNYTFDPPVVAATASDIANICAASACAPLLPLLTALPLCQYNGVNLGDFASAVRTTCGSNSSSPSTTPKPSSSHRHPGLVVALVVFVLFV</sequence>
<comment type="function">
    <text evidence="6">Induces local and distal defense responses (incompatible hypersensitive reaction) in plants from the solanaceae and cruciferae families. Elicits leaf necrosis and causes the accumulation of pathogenesis-related proteins. Might interact with the lipidic molecules of the plasma membrane.</text>
</comment>
<feature type="signal peptide" evidence="7">
    <location>
        <begin position="1"/>
        <end position="23"/>
    </location>
</feature>
<protein>
    <recommendedName>
        <fullName evidence="6">Elicitin</fullName>
    </recommendedName>
</protein>
<evidence type="ECO:0000256" key="6">
    <source>
        <dbReference type="RuleBase" id="RU368111"/>
    </source>
</evidence>
<dbReference type="EMBL" id="CAADRA010006364">
    <property type="protein sequence ID" value="VFT94662.1"/>
    <property type="molecule type" value="Genomic_DNA"/>
</dbReference>
<dbReference type="InterPro" id="IPR036470">
    <property type="entry name" value="Elicitin_sf"/>
</dbReference>
<accession>A0A485L931</accession>
<comment type="subcellular location">
    <subcellularLocation>
        <location evidence="1 6">Secreted</location>
    </subcellularLocation>
</comment>